<feature type="region of interest" description="Disordered" evidence="2">
    <location>
        <begin position="489"/>
        <end position="544"/>
    </location>
</feature>
<dbReference type="Proteomes" id="UP001320170">
    <property type="component" value="Unassembled WGS sequence"/>
</dbReference>
<evidence type="ECO:0000256" key="2">
    <source>
        <dbReference type="SAM" id="MobiDB-lite"/>
    </source>
</evidence>
<keyword evidence="1" id="KW-0175">Coiled coil</keyword>
<feature type="compositionally biased region" description="Polar residues" evidence="2">
    <location>
        <begin position="496"/>
        <end position="510"/>
    </location>
</feature>
<gene>
    <name evidence="3" type="ORF">LXO92_13735</name>
</gene>
<dbReference type="EMBL" id="JAJTND010000005">
    <property type="protein sequence ID" value="MCE3533437.1"/>
    <property type="molecule type" value="Genomic_DNA"/>
</dbReference>
<accession>A0ABS8X640</accession>
<protein>
    <recommendedName>
        <fullName evidence="5">Chromosome partition protein Smc</fullName>
    </recommendedName>
</protein>
<evidence type="ECO:0008006" key="5">
    <source>
        <dbReference type="Google" id="ProtNLM"/>
    </source>
</evidence>
<evidence type="ECO:0000256" key="1">
    <source>
        <dbReference type="SAM" id="Coils"/>
    </source>
</evidence>
<name>A0ABS8X640_9GAMM</name>
<reference evidence="3 4" key="1">
    <citation type="journal article" date="2024" name="Pathogens">
        <title>Characterization of a Novel Species of Legionella Isolated from a Healthcare Facility: Legionella resiliens sp. nov.</title>
        <authorList>
            <person name="Cristino S."/>
            <person name="Pascale M.R."/>
            <person name="Marino F."/>
            <person name="Derelitto C."/>
            <person name="Salaris S."/>
            <person name="Orsini M."/>
            <person name="Squarzoni S."/>
            <person name="Grottola A."/>
            <person name="Girolamini L."/>
        </authorList>
    </citation>
    <scope>NUCLEOTIDE SEQUENCE [LARGE SCALE GENOMIC DNA]</scope>
    <source>
        <strain evidence="3 4">8cVS16</strain>
    </source>
</reference>
<evidence type="ECO:0000313" key="4">
    <source>
        <dbReference type="Proteomes" id="UP001320170"/>
    </source>
</evidence>
<organism evidence="3 4">
    <name type="scientific">Legionella resiliens</name>
    <dbReference type="NCBI Taxonomy" id="2905958"/>
    <lineage>
        <taxon>Bacteria</taxon>
        <taxon>Pseudomonadati</taxon>
        <taxon>Pseudomonadota</taxon>
        <taxon>Gammaproteobacteria</taxon>
        <taxon>Legionellales</taxon>
        <taxon>Legionellaceae</taxon>
        <taxon>Legionella</taxon>
    </lineage>
</organism>
<dbReference type="RefSeq" id="WP_182350109.1">
    <property type="nucleotide sequence ID" value="NZ_JAJSPM010000009.1"/>
</dbReference>
<proteinExistence type="predicted"/>
<keyword evidence="4" id="KW-1185">Reference proteome</keyword>
<sequence>MPSSLKSKELSQWTHGNPDLIAKLLFNLFSFLQLETNKGKDPNLAYKKAAENIGNFISLLGDQRLHIPQPGKASVDGSALLGAYLRLGVTLNDKPIVELSEEQIEAVHTFVKPLIPEGFTPKQFFDGIEGSPSKKHAAILKLLIFKGISPEHKDEMFKGKYAEKVNTLLDSVLNLVDFMRTPFSVLVLEEKAAVAAAKKLGKENAQTSGIDLQWTSMYKAIERSLQDIINLKKGSAEKAEKFLQEIKPSLTQCQQCFGIANTRYEVQKEYAAETKKREEDLSETFKSLGFPDGNPAKIAHYISEFRQSLIGKEPEKAEAIKIMTLKQLINTYAAQWQAALDKIKRDLASSKEEVQKTKDTLQQKESALFESDNQLQSLRLQYETLKLKSDEAGREFERQSSELARLKKVESTSKQTIKELELAIQTTQKDQQINTTLEQLEKQLRIAKKENEQLRSKVSLAQKHEQTLLELQKQLEDLRKDNESLHRQLEAKKQTTKPTSEVPSEVSQLKAQLESLHRENDSLRQTSPEVDKRSKASSSGVQSEVSMLRSQLKLLRIENNKLREELSNVKPPLPKLVPKLPDLGIKADLLIALGELRLNKGDRIRMRDTIIASKEEKQLSDIGTEIKRLQKINEFIETINKGILERAGFFSSDPYKKTKAIETAFQELSVDDKYKLATLSEEKINEELSKENGEETDIGKFLKAIHHKRGFIAIHQATSFTFFKSNIGNLDKELQHINSPIQVL</sequence>
<feature type="coiled-coil region" evidence="1">
    <location>
        <begin position="333"/>
        <end position="395"/>
    </location>
</feature>
<comment type="caution">
    <text evidence="3">The sequence shown here is derived from an EMBL/GenBank/DDBJ whole genome shotgun (WGS) entry which is preliminary data.</text>
</comment>
<evidence type="ECO:0000313" key="3">
    <source>
        <dbReference type="EMBL" id="MCE3533437.1"/>
    </source>
</evidence>